<organism evidence="2 3">
    <name type="scientific">Eruca vesicaria subsp. sativa</name>
    <name type="common">Garden rocket</name>
    <name type="synonym">Eruca sativa</name>
    <dbReference type="NCBI Taxonomy" id="29727"/>
    <lineage>
        <taxon>Eukaryota</taxon>
        <taxon>Viridiplantae</taxon>
        <taxon>Streptophyta</taxon>
        <taxon>Embryophyta</taxon>
        <taxon>Tracheophyta</taxon>
        <taxon>Spermatophyta</taxon>
        <taxon>Magnoliopsida</taxon>
        <taxon>eudicotyledons</taxon>
        <taxon>Gunneridae</taxon>
        <taxon>Pentapetalae</taxon>
        <taxon>rosids</taxon>
        <taxon>malvids</taxon>
        <taxon>Brassicales</taxon>
        <taxon>Brassicaceae</taxon>
        <taxon>Brassiceae</taxon>
        <taxon>Eruca</taxon>
    </lineage>
</organism>
<dbReference type="AlphaFoldDB" id="A0ABC8K7K4"/>
<sequence length="100" mass="10864">MDNGAEIEVNPSVAAESGSSFPSDQLSLRLQNNQFFNALSATGSSVDHMSCFGDAAGRLQETALDASTKGNRYINSCLRKHLRRNVDVLDRAVNKLIRPP</sequence>
<evidence type="ECO:0000313" key="3">
    <source>
        <dbReference type="Proteomes" id="UP001642260"/>
    </source>
</evidence>
<dbReference type="PANTHER" id="PTHR39708:SF2">
    <property type="entry name" value="BLOC-1-RELATED COMPLEX SUBUNIT 6 C-TERMINAL HELIX DOMAIN-CONTAINING PROTEIN"/>
    <property type="match status" value="1"/>
</dbReference>
<comment type="caution">
    <text evidence="2">The sequence shown here is derived from an EMBL/GenBank/DDBJ whole genome shotgun (WGS) entry which is preliminary data.</text>
</comment>
<evidence type="ECO:0000256" key="1">
    <source>
        <dbReference type="SAM" id="MobiDB-lite"/>
    </source>
</evidence>
<feature type="region of interest" description="Disordered" evidence="1">
    <location>
        <begin position="1"/>
        <end position="21"/>
    </location>
</feature>
<evidence type="ECO:0000313" key="2">
    <source>
        <dbReference type="EMBL" id="CAH8352130.1"/>
    </source>
</evidence>
<proteinExistence type="predicted"/>
<keyword evidence="3" id="KW-1185">Reference proteome</keyword>
<dbReference type="PANTHER" id="PTHR39708">
    <property type="entry name" value="OS07G0483400 PROTEIN"/>
    <property type="match status" value="1"/>
</dbReference>
<dbReference type="EMBL" id="CAKOAT010172932">
    <property type="protein sequence ID" value="CAH8352130.1"/>
    <property type="molecule type" value="Genomic_DNA"/>
</dbReference>
<dbReference type="Proteomes" id="UP001642260">
    <property type="component" value="Unassembled WGS sequence"/>
</dbReference>
<protein>
    <submittedName>
        <fullName evidence="2">Uncharacterized protein</fullName>
    </submittedName>
</protein>
<accession>A0ABC8K7K4</accession>
<reference evidence="2 3" key="1">
    <citation type="submission" date="2022-03" db="EMBL/GenBank/DDBJ databases">
        <authorList>
            <person name="Macdonald S."/>
            <person name="Ahmed S."/>
            <person name="Newling K."/>
        </authorList>
    </citation>
    <scope>NUCLEOTIDE SEQUENCE [LARGE SCALE GENOMIC DNA]</scope>
</reference>
<gene>
    <name evidence="2" type="ORF">ERUC_LOCUS18495</name>
</gene>
<name>A0ABC8K7K4_ERUVS</name>